<evidence type="ECO:0000256" key="1">
    <source>
        <dbReference type="SAM" id="MobiDB-lite"/>
    </source>
</evidence>
<feature type="compositionally biased region" description="Polar residues" evidence="1">
    <location>
        <begin position="45"/>
        <end position="63"/>
    </location>
</feature>
<feature type="region of interest" description="Disordered" evidence="1">
    <location>
        <begin position="1"/>
        <end position="111"/>
    </location>
</feature>
<evidence type="ECO:0000313" key="2">
    <source>
        <dbReference type="EMBL" id="CAA0395321.1"/>
    </source>
</evidence>
<dbReference type="EMBL" id="CACSHJ010000095">
    <property type="protein sequence ID" value="CAA0395321.1"/>
    <property type="molecule type" value="Genomic_DNA"/>
</dbReference>
<organism evidence="2 3">
    <name type="scientific">Arabidopsis thaliana</name>
    <name type="common">Mouse-ear cress</name>
    <dbReference type="NCBI Taxonomy" id="3702"/>
    <lineage>
        <taxon>Eukaryota</taxon>
        <taxon>Viridiplantae</taxon>
        <taxon>Streptophyta</taxon>
        <taxon>Embryophyta</taxon>
        <taxon>Tracheophyta</taxon>
        <taxon>Spermatophyta</taxon>
        <taxon>Magnoliopsida</taxon>
        <taxon>eudicotyledons</taxon>
        <taxon>Gunneridae</taxon>
        <taxon>Pentapetalae</taxon>
        <taxon>rosids</taxon>
        <taxon>malvids</taxon>
        <taxon>Brassicales</taxon>
        <taxon>Brassicaceae</taxon>
        <taxon>Camelineae</taxon>
        <taxon>Arabidopsis</taxon>
    </lineage>
</organism>
<evidence type="ECO:0000313" key="3">
    <source>
        <dbReference type="Proteomes" id="UP000434276"/>
    </source>
</evidence>
<proteinExistence type="predicted"/>
<gene>
    <name evidence="2" type="ORF">C24_LOCUS18069</name>
</gene>
<reference evidence="2 3" key="1">
    <citation type="submission" date="2019-12" db="EMBL/GenBank/DDBJ databases">
        <authorList>
            <person name="Jiao W.-B."/>
            <person name="Schneeberger K."/>
        </authorList>
    </citation>
    <scope>NUCLEOTIDE SEQUENCE [LARGE SCALE GENOMIC DNA]</scope>
    <source>
        <strain evidence="3">cv. C24</strain>
    </source>
</reference>
<name>A0A5S9XSK3_ARATH</name>
<sequence length="157" mass="17221">MERGSLQAAREASSNNQPQHKAPKRDQLPRCRLKERIRIAGAETSALQATPKTATHKQSLQTNRNRRISRSETLTRQIADEKEAKPLSGATGGPLPVTAKSTDDRRNRGGVDLGFAKGKGLREKSSASGCHARRLLLLMILANYIGSIEPIKNISRM</sequence>
<dbReference type="AlphaFoldDB" id="A0A5S9XSK3"/>
<accession>A0A5S9XSK3</accession>
<dbReference type="Proteomes" id="UP000434276">
    <property type="component" value="Unassembled WGS sequence"/>
</dbReference>
<feature type="compositionally biased region" description="Basic and acidic residues" evidence="1">
    <location>
        <begin position="24"/>
        <end position="38"/>
    </location>
</feature>
<protein>
    <submittedName>
        <fullName evidence="2">Uncharacterized protein</fullName>
    </submittedName>
</protein>